<dbReference type="InterPro" id="IPR001841">
    <property type="entry name" value="Znf_RING"/>
</dbReference>
<feature type="coiled-coil region" evidence="5">
    <location>
        <begin position="546"/>
        <end position="590"/>
    </location>
</feature>
<feature type="compositionally biased region" description="Polar residues" evidence="6">
    <location>
        <begin position="258"/>
        <end position="277"/>
    </location>
</feature>
<dbReference type="PANTHER" id="PTHR45969:SF69">
    <property type="entry name" value="FINGER DOMAIN PROTEIN, PUTATIVE (AFU_ORTHOLOGUE AFUA_3G12190)-RELATED"/>
    <property type="match status" value="1"/>
</dbReference>
<sequence length="703" mass="79857">MSSLDVNDDKTETMCPVCWESIHDEKPVAVATGCGHIYHQACTHANNKKNNCLICQQPTKAFVDLFIRLPNVVNSSLRRSKNLVTKLEHEFQEVSRRTQLSLEKEIARREFEQTWLKEERQLRLTARGKVEERHAKAVQTLENNLKELQVNYERKLKMIERKKERRRSTNKQHDNPRFGHSLRSLQDEPVLDRSATNQEEDQEQQSSELNDQSSSAGLSDSHTDNQGRQETTPTVESGGQGTINSEVNAWPQSLVGVTSKQYEQSSSTNQVANPTEASRSDAILDVAAQQTRSNYSSRQTRADFHHSKQQQQATKPPPTGTRNRKSFSKYKASAPTIASLQPKPAVACAAPAWSDEDSKVPGNNDTKPPSPASSKSLPSSSCNKKRSPPSRKRKGQSTTTVATGKLFCDDSSWEDASTASAVLSVAEYERQRLQAETAYLQHQAELVEWERHQAEMELEQDELALQRREQRIRLERTRLEESFFSIQRRVEQSKQDARDRQKLTAMEEKFAKTNVARVKEDERFQQELDHLKLDDIQITERETWEKRRQENEKVRLKKEVEALVKVMNKLERAKELVKQFEEQSSSSQTQDTCVVCFDPLVNEESELGVAVPCGHSFHTKCFSGWEKSKRRRGSSASSSVPCPLCNVGTNLCVSIRLTRPSSSSSYCASASSASSLARHFQKEEGRWQRRRLTRAGLAREALP</sequence>
<keyword evidence="2 4" id="KW-0863">Zinc-finger</keyword>
<evidence type="ECO:0000256" key="6">
    <source>
        <dbReference type="SAM" id="MobiDB-lite"/>
    </source>
</evidence>
<feature type="region of interest" description="Disordered" evidence="6">
    <location>
        <begin position="159"/>
        <end position="245"/>
    </location>
</feature>
<dbReference type="PANTHER" id="PTHR45969">
    <property type="entry name" value="RING ZINC FINGER PROTEIN-RELATED"/>
    <property type="match status" value="1"/>
</dbReference>
<feature type="compositionally biased region" description="Polar residues" evidence="6">
    <location>
        <begin position="228"/>
        <end position="245"/>
    </location>
</feature>
<dbReference type="PROSITE" id="PS50089">
    <property type="entry name" value="ZF_RING_2"/>
    <property type="match status" value="2"/>
</dbReference>
<dbReference type="CDD" id="cd16448">
    <property type="entry name" value="RING-H2"/>
    <property type="match status" value="1"/>
</dbReference>
<dbReference type="Pfam" id="PF14634">
    <property type="entry name" value="zf-RING_5"/>
    <property type="match status" value="1"/>
</dbReference>
<evidence type="ECO:0000259" key="7">
    <source>
        <dbReference type="PROSITE" id="PS50089"/>
    </source>
</evidence>
<feature type="domain" description="RING-type" evidence="7">
    <location>
        <begin position="15"/>
        <end position="56"/>
    </location>
</feature>
<reference evidence="8" key="1">
    <citation type="submission" date="2020-06" db="EMBL/GenBank/DDBJ databases">
        <authorList>
            <consortium name="Plant Systems Biology data submission"/>
        </authorList>
    </citation>
    <scope>NUCLEOTIDE SEQUENCE</scope>
    <source>
        <strain evidence="8">D6</strain>
    </source>
</reference>
<dbReference type="SUPFAM" id="SSF57850">
    <property type="entry name" value="RING/U-box"/>
    <property type="match status" value="2"/>
</dbReference>
<dbReference type="InterPro" id="IPR013083">
    <property type="entry name" value="Znf_RING/FYVE/PHD"/>
</dbReference>
<evidence type="ECO:0000256" key="5">
    <source>
        <dbReference type="SAM" id="Coils"/>
    </source>
</evidence>
<keyword evidence="3" id="KW-0862">Zinc</keyword>
<feature type="region of interest" description="Disordered" evidence="6">
    <location>
        <begin position="258"/>
        <end position="400"/>
    </location>
</feature>
<dbReference type="GO" id="GO:0008270">
    <property type="term" value="F:zinc ion binding"/>
    <property type="evidence" value="ECO:0007669"/>
    <property type="project" value="UniProtKB-KW"/>
</dbReference>
<evidence type="ECO:0000256" key="2">
    <source>
        <dbReference type="ARBA" id="ARBA00022771"/>
    </source>
</evidence>
<feature type="compositionally biased region" description="Low complexity" evidence="6">
    <location>
        <begin position="372"/>
        <end position="382"/>
    </location>
</feature>
<dbReference type="Gene3D" id="3.30.40.10">
    <property type="entry name" value="Zinc/RING finger domain, C3HC4 (zinc finger)"/>
    <property type="match status" value="2"/>
</dbReference>
<proteinExistence type="predicted"/>
<keyword evidence="9" id="KW-1185">Reference proteome</keyword>
<evidence type="ECO:0000313" key="8">
    <source>
        <dbReference type="EMBL" id="CAB9503749.1"/>
    </source>
</evidence>
<name>A0A9N8DPV7_9STRA</name>
<feature type="compositionally biased region" description="Basic residues" evidence="6">
    <location>
        <begin position="383"/>
        <end position="395"/>
    </location>
</feature>
<organism evidence="8 9">
    <name type="scientific">Seminavis robusta</name>
    <dbReference type="NCBI Taxonomy" id="568900"/>
    <lineage>
        <taxon>Eukaryota</taxon>
        <taxon>Sar</taxon>
        <taxon>Stramenopiles</taxon>
        <taxon>Ochrophyta</taxon>
        <taxon>Bacillariophyta</taxon>
        <taxon>Bacillariophyceae</taxon>
        <taxon>Bacillariophycidae</taxon>
        <taxon>Naviculales</taxon>
        <taxon>Naviculaceae</taxon>
        <taxon>Seminavis</taxon>
    </lineage>
</organism>
<evidence type="ECO:0000256" key="1">
    <source>
        <dbReference type="ARBA" id="ARBA00022723"/>
    </source>
</evidence>
<evidence type="ECO:0000256" key="3">
    <source>
        <dbReference type="ARBA" id="ARBA00022833"/>
    </source>
</evidence>
<dbReference type="GO" id="GO:0016567">
    <property type="term" value="P:protein ubiquitination"/>
    <property type="evidence" value="ECO:0007669"/>
    <property type="project" value="TreeGrafter"/>
</dbReference>
<dbReference type="Proteomes" id="UP001153069">
    <property type="component" value="Unassembled WGS sequence"/>
</dbReference>
<feature type="compositionally biased region" description="Polar residues" evidence="6">
    <location>
        <begin position="288"/>
        <end position="299"/>
    </location>
</feature>
<keyword evidence="5" id="KW-0175">Coiled coil</keyword>
<comment type="caution">
    <text evidence="8">The sequence shown here is derived from an EMBL/GenBank/DDBJ whole genome shotgun (WGS) entry which is preliminary data.</text>
</comment>
<dbReference type="EMBL" id="CAICTM010000174">
    <property type="protein sequence ID" value="CAB9503749.1"/>
    <property type="molecule type" value="Genomic_DNA"/>
</dbReference>
<protein>
    <recommendedName>
        <fullName evidence="7">RING-type domain-containing protein</fullName>
    </recommendedName>
</protein>
<dbReference type="Pfam" id="PF13639">
    <property type="entry name" value="zf-RING_2"/>
    <property type="match status" value="1"/>
</dbReference>
<keyword evidence="1" id="KW-0479">Metal-binding</keyword>
<feature type="compositionally biased region" description="Low complexity" evidence="6">
    <location>
        <begin position="204"/>
        <end position="215"/>
    </location>
</feature>
<feature type="coiled-coil region" evidence="5">
    <location>
        <begin position="425"/>
        <end position="471"/>
    </location>
</feature>
<gene>
    <name evidence="8" type="ORF">SEMRO_175_G077030.1</name>
</gene>
<dbReference type="SMART" id="SM00184">
    <property type="entry name" value="RING"/>
    <property type="match status" value="2"/>
</dbReference>
<dbReference type="GO" id="GO:0061630">
    <property type="term" value="F:ubiquitin protein ligase activity"/>
    <property type="evidence" value="ECO:0007669"/>
    <property type="project" value="TreeGrafter"/>
</dbReference>
<accession>A0A9N8DPV7</accession>
<evidence type="ECO:0000256" key="4">
    <source>
        <dbReference type="PROSITE-ProRule" id="PRU00175"/>
    </source>
</evidence>
<evidence type="ECO:0000313" key="9">
    <source>
        <dbReference type="Proteomes" id="UP001153069"/>
    </source>
</evidence>
<feature type="domain" description="RING-type" evidence="7">
    <location>
        <begin position="593"/>
        <end position="646"/>
    </location>
</feature>
<dbReference type="AlphaFoldDB" id="A0A9N8DPV7"/>